<proteinExistence type="predicted"/>
<dbReference type="PROSITE" id="PS51186">
    <property type="entry name" value="GNAT"/>
    <property type="match status" value="1"/>
</dbReference>
<gene>
    <name evidence="2" type="ORF">J27TS8_40560</name>
</gene>
<dbReference type="AlphaFoldDB" id="A0A919WL21"/>
<dbReference type="PANTHER" id="PTHR43415:SF3">
    <property type="entry name" value="GNAT-FAMILY ACETYLTRANSFERASE"/>
    <property type="match status" value="1"/>
</dbReference>
<keyword evidence="3" id="KW-1185">Reference proteome</keyword>
<dbReference type="RefSeq" id="WP_212934373.1">
    <property type="nucleotide sequence ID" value="NZ_BORC01000010.1"/>
</dbReference>
<dbReference type="EMBL" id="BORC01000010">
    <property type="protein sequence ID" value="GIN64063.1"/>
    <property type="molecule type" value="Genomic_DNA"/>
</dbReference>
<dbReference type="InterPro" id="IPR000182">
    <property type="entry name" value="GNAT_dom"/>
</dbReference>
<dbReference type="PANTHER" id="PTHR43415">
    <property type="entry name" value="SPERMIDINE N(1)-ACETYLTRANSFERASE"/>
    <property type="match status" value="1"/>
</dbReference>
<organism evidence="2 3">
    <name type="scientific">Robertmurraya siralis</name>
    <dbReference type="NCBI Taxonomy" id="77777"/>
    <lineage>
        <taxon>Bacteria</taxon>
        <taxon>Bacillati</taxon>
        <taxon>Bacillota</taxon>
        <taxon>Bacilli</taxon>
        <taxon>Bacillales</taxon>
        <taxon>Bacillaceae</taxon>
        <taxon>Robertmurraya</taxon>
    </lineage>
</organism>
<name>A0A919WL21_9BACI</name>
<evidence type="ECO:0000313" key="3">
    <source>
        <dbReference type="Proteomes" id="UP000682111"/>
    </source>
</evidence>
<protein>
    <submittedName>
        <fullName evidence="2">Aminoglycoside N(6')-acetyltransferase</fullName>
    </submittedName>
</protein>
<dbReference type="GO" id="GO:0016747">
    <property type="term" value="F:acyltransferase activity, transferring groups other than amino-acyl groups"/>
    <property type="evidence" value="ECO:0007669"/>
    <property type="project" value="InterPro"/>
</dbReference>
<dbReference type="Proteomes" id="UP000682111">
    <property type="component" value="Unassembled WGS sequence"/>
</dbReference>
<dbReference type="SUPFAM" id="SSF55729">
    <property type="entry name" value="Acyl-CoA N-acyltransferases (Nat)"/>
    <property type="match status" value="1"/>
</dbReference>
<dbReference type="Pfam" id="PF13302">
    <property type="entry name" value="Acetyltransf_3"/>
    <property type="match status" value="1"/>
</dbReference>
<feature type="domain" description="N-acetyltransferase" evidence="1">
    <location>
        <begin position="10"/>
        <end position="169"/>
    </location>
</feature>
<dbReference type="Gene3D" id="3.40.630.30">
    <property type="match status" value="1"/>
</dbReference>
<evidence type="ECO:0000313" key="2">
    <source>
        <dbReference type="EMBL" id="GIN64063.1"/>
    </source>
</evidence>
<accession>A0A919WL21</accession>
<reference evidence="2" key="1">
    <citation type="submission" date="2021-03" db="EMBL/GenBank/DDBJ databases">
        <title>Antimicrobial resistance genes in bacteria isolated from Japanese honey, and their potential for conferring macrolide and lincosamide resistance in the American foulbrood pathogen Paenibacillus larvae.</title>
        <authorList>
            <person name="Okamoto M."/>
            <person name="Kumagai M."/>
            <person name="Kanamori H."/>
            <person name="Takamatsu D."/>
        </authorList>
    </citation>
    <scope>NUCLEOTIDE SEQUENCE</scope>
    <source>
        <strain evidence="2">J27TS8</strain>
    </source>
</reference>
<evidence type="ECO:0000259" key="1">
    <source>
        <dbReference type="PROSITE" id="PS51186"/>
    </source>
</evidence>
<dbReference type="InterPro" id="IPR016181">
    <property type="entry name" value="Acyl_CoA_acyltransferase"/>
</dbReference>
<comment type="caution">
    <text evidence="2">The sequence shown here is derived from an EMBL/GenBank/DDBJ whole genome shotgun (WGS) entry which is preliminary data.</text>
</comment>
<sequence>MNNSLINNGARLVPYSEVHFKKTVEWLNNQEIREMFGLTNKVNLKTHCEWINSLNNTKIWAIYDQEINHYCGNILLFSNPSHHSAFIQIYIGEPRSKGKGIGFSSMNAVLKYGFEKMKINRIWLKVFSDNERAISLYEKLGFSLEGYERESHFNGRTFKDQLIYSILYREWKTRKRG</sequence>